<reference evidence="10 11" key="2">
    <citation type="journal article" date="2016" name="Appl. Microbiol. Biotechnol.">
        <title>Mutations improving production and secretion of extracellular lipase by Burkholderia glumae PG1.</title>
        <authorList>
            <person name="Knapp A."/>
            <person name="Voget S."/>
            <person name="Gao R."/>
            <person name="Zaburannyi N."/>
            <person name="Krysciak D."/>
            <person name="Breuer M."/>
            <person name="Hauer B."/>
            <person name="Streit W.R."/>
            <person name="Muller R."/>
            <person name="Daniel R."/>
            <person name="Jaeger K.E."/>
        </authorList>
    </citation>
    <scope>NUCLEOTIDE SEQUENCE [LARGE SCALE GENOMIC DNA]</scope>
    <source>
        <strain evidence="10 11">PG1</strain>
    </source>
</reference>
<feature type="transmembrane region" description="Helical" evidence="8">
    <location>
        <begin position="314"/>
        <end position="332"/>
    </location>
</feature>
<dbReference type="AlphaFoldDB" id="A0A0B6S3V9"/>
<feature type="transmembrane region" description="Helical" evidence="8">
    <location>
        <begin position="283"/>
        <end position="302"/>
    </location>
</feature>
<feature type="transmembrane region" description="Helical" evidence="8">
    <location>
        <begin position="228"/>
        <end position="247"/>
    </location>
</feature>
<evidence type="ECO:0000256" key="3">
    <source>
        <dbReference type="ARBA" id="ARBA00022692"/>
    </source>
</evidence>
<evidence type="ECO:0000256" key="4">
    <source>
        <dbReference type="ARBA" id="ARBA00022801"/>
    </source>
</evidence>
<dbReference type="GO" id="GO:0004252">
    <property type="term" value="F:serine-type endopeptidase activity"/>
    <property type="evidence" value="ECO:0007669"/>
    <property type="project" value="InterPro"/>
</dbReference>
<proteinExistence type="inferred from homology"/>
<evidence type="ECO:0000256" key="1">
    <source>
        <dbReference type="ARBA" id="ARBA00004141"/>
    </source>
</evidence>
<keyword evidence="5 8" id="KW-1133">Transmembrane helix</keyword>
<keyword evidence="3 8" id="KW-0812">Transmembrane</keyword>
<evidence type="ECO:0000256" key="7">
    <source>
        <dbReference type="SAM" id="MobiDB-lite"/>
    </source>
</evidence>
<keyword evidence="11" id="KW-1185">Reference proteome</keyword>
<feature type="transmembrane region" description="Helical" evidence="8">
    <location>
        <begin position="259"/>
        <end position="277"/>
    </location>
</feature>
<dbReference type="Gene3D" id="1.20.1540.10">
    <property type="entry name" value="Rhomboid-like"/>
    <property type="match status" value="1"/>
</dbReference>
<feature type="region of interest" description="Disordered" evidence="7">
    <location>
        <begin position="531"/>
        <end position="559"/>
    </location>
</feature>
<keyword evidence="6 8" id="KW-0472">Membrane</keyword>
<dbReference type="InterPro" id="IPR022764">
    <property type="entry name" value="Peptidase_S54_rhomboid_dom"/>
</dbReference>
<reference evidence="11" key="1">
    <citation type="submission" date="2011-03" db="EMBL/GenBank/DDBJ databases">
        <authorList>
            <person name="Voget S."/>
            <person name="Streit W.R."/>
            <person name="Jaeger K.E."/>
            <person name="Daniel R."/>
        </authorList>
    </citation>
    <scope>NUCLEOTIDE SEQUENCE [LARGE SCALE GENOMIC DNA]</scope>
    <source>
        <strain evidence="11">PG1</strain>
    </source>
</reference>
<feature type="transmembrane region" description="Helical" evidence="8">
    <location>
        <begin position="338"/>
        <end position="356"/>
    </location>
</feature>
<evidence type="ECO:0000256" key="2">
    <source>
        <dbReference type="ARBA" id="ARBA00009045"/>
    </source>
</evidence>
<feature type="transmembrane region" description="Helical" evidence="8">
    <location>
        <begin position="171"/>
        <end position="191"/>
    </location>
</feature>
<organism evidence="10 11">
    <name type="scientific">Burkholderia plantarii</name>
    <dbReference type="NCBI Taxonomy" id="41899"/>
    <lineage>
        <taxon>Bacteria</taxon>
        <taxon>Pseudomonadati</taxon>
        <taxon>Pseudomonadota</taxon>
        <taxon>Betaproteobacteria</taxon>
        <taxon>Burkholderiales</taxon>
        <taxon>Burkholderiaceae</taxon>
        <taxon>Burkholderia</taxon>
    </lineage>
</organism>
<dbReference type="Proteomes" id="UP000031838">
    <property type="component" value="Chromosome 1"/>
</dbReference>
<dbReference type="GO" id="GO:0016020">
    <property type="term" value="C:membrane"/>
    <property type="evidence" value="ECO:0007669"/>
    <property type="project" value="UniProtKB-SubCell"/>
</dbReference>
<dbReference type="PANTHER" id="PTHR43731:SF14">
    <property type="entry name" value="PRESENILIN-ASSOCIATED RHOMBOID-LIKE PROTEIN, MITOCHONDRIAL"/>
    <property type="match status" value="1"/>
</dbReference>
<dbReference type="SUPFAM" id="SSF144091">
    <property type="entry name" value="Rhomboid-like"/>
    <property type="match status" value="1"/>
</dbReference>
<dbReference type="KEGG" id="bgp:BGL_1c35310"/>
<feature type="region of interest" description="Disordered" evidence="7">
    <location>
        <begin position="1"/>
        <end position="68"/>
    </location>
</feature>
<feature type="transmembrane region" description="Helical" evidence="8">
    <location>
        <begin position="368"/>
        <end position="390"/>
    </location>
</feature>
<protein>
    <submittedName>
        <fullName evidence="10">Rhomboid-like protein</fullName>
    </submittedName>
</protein>
<evidence type="ECO:0000313" key="11">
    <source>
        <dbReference type="Proteomes" id="UP000031838"/>
    </source>
</evidence>
<evidence type="ECO:0000256" key="6">
    <source>
        <dbReference type="ARBA" id="ARBA00023136"/>
    </source>
</evidence>
<evidence type="ECO:0000313" key="10">
    <source>
        <dbReference type="EMBL" id="AJK48005.1"/>
    </source>
</evidence>
<comment type="similarity">
    <text evidence="2">Belongs to the peptidase S54 family.</text>
</comment>
<dbReference type="Pfam" id="PF01694">
    <property type="entry name" value="Rhomboid"/>
    <property type="match status" value="1"/>
</dbReference>
<dbReference type="InterPro" id="IPR050925">
    <property type="entry name" value="Rhomboid_protease_S54"/>
</dbReference>
<evidence type="ECO:0000256" key="5">
    <source>
        <dbReference type="ARBA" id="ARBA00022989"/>
    </source>
</evidence>
<accession>A0A0B6S3V9</accession>
<dbReference type="InterPro" id="IPR035952">
    <property type="entry name" value="Rhomboid-like_sf"/>
</dbReference>
<keyword evidence="4" id="KW-0378">Hydrolase</keyword>
<feature type="domain" description="Peptidase S54 rhomboid" evidence="9">
    <location>
        <begin position="218"/>
        <end position="356"/>
    </location>
</feature>
<comment type="subcellular location">
    <subcellularLocation>
        <location evidence="1">Membrane</location>
        <topology evidence="1">Multi-pass membrane protein</topology>
    </subcellularLocation>
</comment>
<evidence type="ECO:0000256" key="8">
    <source>
        <dbReference type="SAM" id="Phobius"/>
    </source>
</evidence>
<gene>
    <name evidence="10" type="ORF">BGL_1c35310</name>
</gene>
<dbReference type="PANTHER" id="PTHR43731">
    <property type="entry name" value="RHOMBOID PROTEASE"/>
    <property type="match status" value="1"/>
</dbReference>
<evidence type="ECO:0000259" key="9">
    <source>
        <dbReference type="Pfam" id="PF01694"/>
    </source>
</evidence>
<dbReference type="HOGENOM" id="CLU_492351_0_0_4"/>
<name>A0A0B6S3V9_BURPL</name>
<dbReference type="EMBL" id="CP002580">
    <property type="protein sequence ID" value="AJK48005.1"/>
    <property type="molecule type" value="Genomic_DNA"/>
</dbReference>
<sequence length="559" mass="57979">MAAGMTRRQQSGPAHFMNDIASAPGTPPLAPAASAPGAGDTFRVRFSVQPRPPGTPRRAGRGGLPGSGTLSVGAATGTLWLDGTTGGLLRGTPFHLALPRAQIFDASAAGKRLCFDLHTPDGICSVTLQAADAAAAGQIAGRLPMQVTSAFSSHELDAPARFAELAHAEPLAWVTWSLIAVNLLLFLAMVMNGVPALRPDVPAMIRWGANFGPDTLEGDWWRLLTAPFLHFGVFHLCVNLLVLARFGPLAERRYGSLRLLSLFLFAGVIAGMTSALQDPMQCSAGASGAIFGVFGALFAHRLRRGREPGAAVGRPRRLAFGFVAYCLYNGLMHPAIDNVAHLGGLIAGLLLGLALAPPADPAARDATAGANLATAAGVAALLAVTLAYPLTHPGAARAQELRFAREYMAMTGASAEIGGALVALQHAPLDTDAQRIAVSNQVMTDIVPRWNNLYAVLASLPLPDGSPYRALRETGLGMLDNARRMATTYALMLVRSPTGGGARDGRAPALPERRADAKTAAGIELAMRQGTRLARHGAPATAGLDAGTSPAASGPAVKS</sequence>